<organism evidence="1 2">
    <name type="scientific">Phytophthora palmivora</name>
    <dbReference type="NCBI Taxonomy" id="4796"/>
    <lineage>
        <taxon>Eukaryota</taxon>
        <taxon>Sar</taxon>
        <taxon>Stramenopiles</taxon>
        <taxon>Oomycota</taxon>
        <taxon>Peronosporomycetes</taxon>
        <taxon>Peronosporales</taxon>
        <taxon>Peronosporaceae</taxon>
        <taxon>Phytophthora</taxon>
    </lineage>
</organism>
<evidence type="ECO:0000313" key="2">
    <source>
        <dbReference type="Proteomes" id="UP000237271"/>
    </source>
</evidence>
<dbReference type="EMBL" id="NCKW01004859">
    <property type="protein sequence ID" value="POM74529.1"/>
    <property type="molecule type" value="Genomic_DNA"/>
</dbReference>
<sequence>MVDSLRAVQPYLRTNSLSSPISVALGDGRPELCGMELVLDLDLMTIAGPVSLRSVPCLILEGDGDEFLLGKDALTRLGIDVD</sequence>
<protein>
    <submittedName>
        <fullName evidence="1">Uncharacterized protein</fullName>
    </submittedName>
</protein>
<dbReference type="OrthoDB" id="166697at2759"/>
<dbReference type="InterPro" id="IPR021109">
    <property type="entry name" value="Peptidase_aspartic_dom_sf"/>
</dbReference>
<keyword evidence="2" id="KW-1185">Reference proteome</keyword>
<dbReference type="Gene3D" id="2.40.70.10">
    <property type="entry name" value="Acid Proteases"/>
    <property type="match status" value="1"/>
</dbReference>
<accession>A0A2P4YA33</accession>
<reference evidence="1 2" key="1">
    <citation type="journal article" date="2017" name="Genome Biol. Evol.">
        <title>Phytophthora megakarya and P. palmivora, closely related causal agents of cacao black pod rot, underwent increases in genome sizes and gene numbers by different mechanisms.</title>
        <authorList>
            <person name="Ali S.S."/>
            <person name="Shao J."/>
            <person name="Lary D.J."/>
            <person name="Kronmiller B."/>
            <person name="Shen D."/>
            <person name="Strem M.D."/>
            <person name="Amoako-Attah I."/>
            <person name="Akrofi A.Y."/>
            <person name="Begoude B.A."/>
            <person name="Ten Hoopen G.M."/>
            <person name="Coulibaly K."/>
            <person name="Kebe B.I."/>
            <person name="Melnick R.L."/>
            <person name="Guiltinan M.J."/>
            <person name="Tyler B.M."/>
            <person name="Meinhardt L.W."/>
            <person name="Bailey B.A."/>
        </authorList>
    </citation>
    <scope>NUCLEOTIDE SEQUENCE [LARGE SCALE GENOMIC DNA]</scope>
    <source>
        <strain evidence="2">sbr112.9</strain>
    </source>
</reference>
<gene>
    <name evidence="1" type="ORF">PHPALM_8494</name>
</gene>
<proteinExistence type="predicted"/>
<name>A0A2P4YA33_9STRA</name>
<comment type="caution">
    <text evidence="1">The sequence shown here is derived from an EMBL/GenBank/DDBJ whole genome shotgun (WGS) entry which is preliminary data.</text>
</comment>
<evidence type="ECO:0000313" key="1">
    <source>
        <dbReference type="EMBL" id="POM74529.1"/>
    </source>
</evidence>
<dbReference type="AlphaFoldDB" id="A0A2P4YA33"/>
<dbReference type="Proteomes" id="UP000237271">
    <property type="component" value="Unassembled WGS sequence"/>
</dbReference>